<dbReference type="AlphaFoldDB" id="A0A438M949"/>
<sequence length="563" mass="57342">MDVLYRDEKVASAASSVAGRLVADGAPARLAAGDPTVWGEDAEAGAAGPPLRASRELLPDMGRLAEQARAAGLTNVVLAATGAAALAAEVICDTADVPLTVLDTSDPGQLRRALADPLESTIVVAAGSAVETECCLLIYEELFAQAGIEAAERIVAVADPRSPLGQRALERGYRLVPPTGPDAASPVGGPGPALPGDVQGGAGQPADGQGLAGLRARGLGAALSAAALVPSALAGADVARLLDDAEEVLPLLSRDSGNPGLALGAALGGAALGGRDKLLLEDQLSAIAGLPDWIEALVAESTGKHGKGILPVVGADPNRSHDELVIAIESDVGDVRVEGPLGAQFLVWEYAAATAALLLDVDPADRPDVTEPADNAAALLALPELPAGAPALVDGPVEVYGPVTAKDLPGVFIELLHAIPADGYLAVTAYLDRLAAFDAPVPDGADFEQMTDAWMMADPATLRALLALRTDRPVTFGWGPRSWHATGQYHKGGPQNGVFLQITGAVAEDVTVPGKPYTLGRLQLAQALGDLESLETRGRPAVRLHLTDRAAGVAHLLAAAQEV</sequence>
<evidence type="ECO:0000256" key="1">
    <source>
        <dbReference type="SAM" id="MobiDB-lite"/>
    </source>
</evidence>
<dbReference type="Gene3D" id="3.40.50.10490">
    <property type="entry name" value="Glucose-6-phosphate isomerase like protein, domain 1"/>
    <property type="match status" value="1"/>
</dbReference>
<name>A0A438M949_9ACTN</name>
<reference evidence="2 3" key="1">
    <citation type="submission" date="2019-01" db="EMBL/GenBank/DDBJ databases">
        <title>Sequencing the genomes of 1000 actinobacteria strains.</title>
        <authorList>
            <person name="Klenk H.-P."/>
        </authorList>
    </citation>
    <scope>NUCLEOTIDE SEQUENCE [LARGE SCALE GENOMIC DNA]</scope>
    <source>
        <strain evidence="2 3">DSM 43925</strain>
    </source>
</reference>
<proteinExistence type="predicted"/>
<comment type="caution">
    <text evidence="2">The sequence shown here is derived from an EMBL/GenBank/DDBJ whole genome shotgun (WGS) entry which is preliminary data.</text>
</comment>
<evidence type="ECO:0000313" key="3">
    <source>
        <dbReference type="Proteomes" id="UP000284824"/>
    </source>
</evidence>
<dbReference type="GO" id="GO:1901135">
    <property type="term" value="P:carbohydrate derivative metabolic process"/>
    <property type="evidence" value="ECO:0007669"/>
    <property type="project" value="InterPro"/>
</dbReference>
<dbReference type="RefSeq" id="WP_127940907.1">
    <property type="nucleotide sequence ID" value="NZ_SAUN01000001.1"/>
</dbReference>
<dbReference type="GO" id="GO:0016853">
    <property type="term" value="F:isomerase activity"/>
    <property type="evidence" value="ECO:0007669"/>
    <property type="project" value="UniProtKB-KW"/>
</dbReference>
<evidence type="ECO:0000313" key="2">
    <source>
        <dbReference type="EMBL" id="RVX42243.1"/>
    </source>
</evidence>
<dbReference type="SUPFAM" id="SSF53697">
    <property type="entry name" value="SIS domain"/>
    <property type="match status" value="2"/>
</dbReference>
<dbReference type="InterPro" id="IPR046348">
    <property type="entry name" value="SIS_dom_sf"/>
</dbReference>
<gene>
    <name evidence="2" type="ORF">EDD27_4864</name>
</gene>
<protein>
    <submittedName>
        <fullName evidence="2">Glucose-6-phosphate isomerase</fullName>
    </submittedName>
</protein>
<dbReference type="Proteomes" id="UP000284824">
    <property type="component" value="Unassembled WGS sequence"/>
</dbReference>
<accession>A0A438M949</accession>
<dbReference type="GO" id="GO:0097367">
    <property type="term" value="F:carbohydrate derivative binding"/>
    <property type="evidence" value="ECO:0007669"/>
    <property type="project" value="InterPro"/>
</dbReference>
<keyword evidence="2" id="KW-0413">Isomerase</keyword>
<keyword evidence="3" id="KW-1185">Reference proteome</keyword>
<dbReference type="OrthoDB" id="140919at2"/>
<dbReference type="EMBL" id="SAUN01000001">
    <property type="protein sequence ID" value="RVX42243.1"/>
    <property type="molecule type" value="Genomic_DNA"/>
</dbReference>
<feature type="region of interest" description="Disordered" evidence="1">
    <location>
        <begin position="175"/>
        <end position="209"/>
    </location>
</feature>
<organism evidence="2 3">
    <name type="scientific">Nonomuraea polychroma</name>
    <dbReference type="NCBI Taxonomy" id="46176"/>
    <lineage>
        <taxon>Bacteria</taxon>
        <taxon>Bacillati</taxon>
        <taxon>Actinomycetota</taxon>
        <taxon>Actinomycetes</taxon>
        <taxon>Streptosporangiales</taxon>
        <taxon>Streptosporangiaceae</taxon>
        <taxon>Nonomuraea</taxon>
    </lineage>
</organism>